<accession>R4RWC7</accession>
<protein>
    <submittedName>
        <fullName evidence="1">Uncharacterized protein</fullName>
    </submittedName>
</protein>
<sequence>MRQSLSPPLKSCKCRYCILIKKPYFFEKNLIIF</sequence>
<organism evidence="1 2">
    <name type="scientific">Strawberry lethal yellows phytoplasma (CPA) str. NZSb11</name>
    <dbReference type="NCBI Taxonomy" id="980422"/>
    <lineage>
        <taxon>Bacteria</taxon>
        <taxon>Bacillati</taxon>
        <taxon>Mycoplasmatota</taxon>
        <taxon>Mollicutes</taxon>
        <taxon>Acholeplasmatales</taxon>
        <taxon>Acholeplasmataceae</taxon>
        <taxon>Candidatus Phytoplasma</taxon>
        <taxon>16SrXII (Stolbur group)</taxon>
    </lineage>
</organism>
<dbReference type="AlphaFoldDB" id="R4RWC7"/>
<dbReference type="HOGENOM" id="CLU_3384065_0_0_14"/>
<proteinExistence type="predicted"/>
<dbReference type="EMBL" id="CP002548">
    <property type="protein sequence ID" value="AGL90162.1"/>
    <property type="molecule type" value="Genomic_DNA"/>
</dbReference>
<dbReference type="Proteomes" id="UP000013941">
    <property type="component" value="Chromosome"/>
</dbReference>
<evidence type="ECO:0000313" key="2">
    <source>
        <dbReference type="Proteomes" id="UP000013941"/>
    </source>
</evidence>
<gene>
    <name evidence="1" type="ORF">SLY_0240</name>
</gene>
<dbReference type="KEGG" id="nzs:SLY_0240"/>
<name>R4RWC7_PHYAS</name>
<reference evidence="1 2" key="1">
    <citation type="journal article" date="2013" name="BMC Genomics">
        <title>Comparison of the complete genome sequence of two closely related isolates of 'Candidatus Phytoplasma australiense' reveals genome plasticity.</title>
        <authorList>
            <person name="Andersen M.T."/>
            <person name="Liefting L.W."/>
            <person name="Havukkala I."/>
            <person name="Beever R.E."/>
        </authorList>
    </citation>
    <scope>NUCLEOTIDE SEQUENCE [LARGE SCALE GENOMIC DNA]</scope>
    <source>
        <strain evidence="1 2">NZSb11</strain>
    </source>
</reference>
<evidence type="ECO:0000313" key="1">
    <source>
        <dbReference type="EMBL" id="AGL90162.1"/>
    </source>
</evidence>
<keyword evidence="2" id="KW-1185">Reference proteome</keyword>